<dbReference type="AlphaFoldDB" id="A0A450WXY8"/>
<dbReference type="InterPro" id="IPR035985">
    <property type="entry name" value="Ubiquitin-activating_enz"/>
</dbReference>
<accession>A0A450WXY8</accession>
<gene>
    <name evidence="2" type="ORF">BECKLFY1418C_GA0070996_11063</name>
</gene>
<dbReference type="SUPFAM" id="SSF69572">
    <property type="entry name" value="Activating enzymes of the ubiquitin-like proteins"/>
    <property type="match status" value="1"/>
</dbReference>
<proteinExistence type="predicted"/>
<dbReference type="CDD" id="cd01483">
    <property type="entry name" value="E1_enzyme_family"/>
    <property type="match status" value="1"/>
</dbReference>
<dbReference type="InterPro" id="IPR045886">
    <property type="entry name" value="ThiF/MoeB/HesA"/>
</dbReference>
<sequence>MNYDDIVSHLRSVGYRTELSDLEGKRVLKVEVEIGQGRMELIHFCTNELIGIPAFFVEDDERFGELAHVFPPSISGGNLCSICVGDSESVSVNYDAPPLAFEDSVKRHIDLIERLLEDPDWNKKELLREFSVNWSRICGGNGKDLICHAAGAFEEMDIHRSEYDSHFSAFPSKVTTHVTEFLGLVGSLKKQVEKQVKQGTGFVLPLQDLQSCPAKKEEVVDWLIELLGRNDFPDRITRVKGKRFWLICNAEIPSGKVWFGLRLQYGRGPKRRLPELKSAQDLDGWRVEPIRVHAFDKEQVMPRSGADIALSNKSILLVGCGSVGGELADKLCSAGVGNLTLCDPDLFFPDNIYRHVLSMRFIGVGKASALATHLRAKYPWLQATPHTDRLLDRRDKVLLERFDLIVIAVGSPTHERKFHDFLIQEKIRTPVLYAWLEGYGIGGHAILDIPGKKGCLQCAYIDHTECSRGLASNLNFLEANQDLTVNHAGCGTLYLPYGFTAAAQTALIAANLGLDYLRGRVSESFKVSWKGSDHDARQRGARTTHRYEKFHKNLERMLLLNEHCDLCNG</sequence>
<dbReference type="GO" id="GO:0008641">
    <property type="term" value="F:ubiquitin-like modifier activating enzyme activity"/>
    <property type="evidence" value="ECO:0007669"/>
    <property type="project" value="InterPro"/>
</dbReference>
<organism evidence="2">
    <name type="scientific">Candidatus Kentrum sp. LFY</name>
    <dbReference type="NCBI Taxonomy" id="2126342"/>
    <lineage>
        <taxon>Bacteria</taxon>
        <taxon>Pseudomonadati</taxon>
        <taxon>Pseudomonadota</taxon>
        <taxon>Gammaproteobacteria</taxon>
        <taxon>Candidatus Kentrum</taxon>
    </lineage>
</organism>
<dbReference type="PANTHER" id="PTHR43267">
    <property type="entry name" value="TRNA THREONYLCARBAMOYLADENOSINE DEHYDRATASE"/>
    <property type="match status" value="1"/>
</dbReference>
<protein>
    <submittedName>
        <fullName evidence="2">ThiF family protein</fullName>
    </submittedName>
</protein>
<dbReference type="InterPro" id="IPR000594">
    <property type="entry name" value="ThiF_NAD_FAD-bd"/>
</dbReference>
<feature type="domain" description="THIF-type NAD/FAD binding fold" evidence="1">
    <location>
        <begin position="309"/>
        <end position="461"/>
    </location>
</feature>
<reference evidence="2" key="1">
    <citation type="submission" date="2019-02" db="EMBL/GenBank/DDBJ databases">
        <authorList>
            <person name="Gruber-Vodicka R. H."/>
            <person name="Seah K. B. B."/>
        </authorList>
    </citation>
    <scope>NUCLEOTIDE SEQUENCE</scope>
    <source>
        <strain evidence="2">BECK_BY7</strain>
    </source>
</reference>
<dbReference type="PANTHER" id="PTHR43267:SF1">
    <property type="entry name" value="TRNA THREONYLCARBAMOYLADENOSINE DEHYDRATASE"/>
    <property type="match status" value="1"/>
</dbReference>
<dbReference type="EMBL" id="CAADFN010000106">
    <property type="protein sequence ID" value="VFK21897.1"/>
    <property type="molecule type" value="Genomic_DNA"/>
</dbReference>
<evidence type="ECO:0000313" key="2">
    <source>
        <dbReference type="EMBL" id="VFK21897.1"/>
    </source>
</evidence>
<evidence type="ECO:0000259" key="1">
    <source>
        <dbReference type="Pfam" id="PF00899"/>
    </source>
</evidence>
<dbReference type="GO" id="GO:0061504">
    <property type="term" value="P:cyclic threonylcarbamoyladenosine biosynthetic process"/>
    <property type="evidence" value="ECO:0007669"/>
    <property type="project" value="TreeGrafter"/>
</dbReference>
<dbReference type="Gene3D" id="3.40.50.720">
    <property type="entry name" value="NAD(P)-binding Rossmann-like Domain"/>
    <property type="match status" value="1"/>
</dbReference>
<dbReference type="Pfam" id="PF00899">
    <property type="entry name" value="ThiF"/>
    <property type="match status" value="1"/>
</dbReference>
<dbReference type="GO" id="GO:0061503">
    <property type="term" value="F:tRNA threonylcarbamoyladenosine dehydratase"/>
    <property type="evidence" value="ECO:0007669"/>
    <property type="project" value="TreeGrafter"/>
</dbReference>
<name>A0A450WXY8_9GAMM</name>